<proteinExistence type="predicted"/>
<accession>A0AAD8HDV9</accession>
<comment type="caution">
    <text evidence="1">The sequence shown here is derived from an EMBL/GenBank/DDBJ whole genome shotgun (WGS) entry which is preliminary data.</text>
</comment>
<evidence type="ECO:0000313" key="2">
    <source>
        <dbReference type="Proteomes" id="UP001237642"/>
    </source>
</evidence>
<protein>
    <submittedName>
        <fullName evidence="1">Uncharacterized protein</fullName>
    </submittedName>
</protein>
<name>A0AAD8HDV9_9APIA</name>
<dbReference type="AlphaFoldDB" id="A0AAD8HDV9"/>
<organism evidence="1 2">
    <name type="scientific">Heracleum sosnowskyi</name>
    <dbReference type="NCBI Taxonomy" id="360622"/>
    <lineage>
        <taxon>Eukaryota</taxon>
        <taxon>Viridiplantae</taxon>
        <taxon>Streptophyta</taxon>
        <taxon>Embryophyta</taxon>
        <taxon>Tracheophyta</taxon>
        <taxon>Spermatophyta</taxon>
        <taxon>Magnoliopsida</taxon>
        <taxon>eudicotyledons</taxon>
        <taxon>Gunneridae</taxon>
        <taxon>Pentapetalae</taxon>
        <taxon>asterids</taxon>
        <taxon>campanulids</taxon>
        <taxon>Apiales</taxon>
        <taxon>Apiaceae</taxon>
        <taxon>Apioideae</taxon>
        <taxon>apioid superclade</taxon>
        <taxon>Tordylieae</taxon>
        <taxon>Tordyliinae</taxon>
        <taxon>Heracleum</taxon>
    </lineage>
</organism>
<gene>
    <name evidence="1" type="ORF">POM88_040312</name>
</gene>
<keyword evidence="2" id="KW-1185">Reference proteome</keyword>
<dbReference type="EMBL" id="JAUIZM010000009">
    <property type="protein sequence ID" value="KAK1364751.1"/>
    <property type="molecule type" value="Genomic_DNA"/>
</dbReference>
<reference evidence="1" key="2">
    <citation type="submission" date="2023-05" db="EMBL/GenBank/DDBJ databases">
        <authorList>
            <person name="Schelkunov M.I."/>
        </authorList>
    </citation>
    <scope>NUCLEOTIDE SEQUENCE</scope>
    <source>
        <strain evidence="1">Hsosn_3</strain>
        <tissue evidence="1">Leaf</tissue>
    </source>
</reference>
<sequence>MNKLVGLSVLKSLEHFRSYSGAAASKTFSSSPRPSDSVSLGSFANLKLTTDQDSDRVTINLSGCEISVYDEVKDMIYTHATLCERLDTQHKFLSHLLEFSTSGLDWSEEPCSSKSRLSSPKRLLKV</sequence>
<dbReference type="Proteomes" id="UP001237642">
    <property type="component" value="Unassembled WGS sequence"/>
</dbReference>
<evidence type="ECO:0000313" key="1">
    <source>
        <dbReference type="EMBL" id="KAK1364751.1"/>
    </source>
</evidence>
<reference evidence="1" key="1">
    <citation type="submission" date="2023-02" db="EMBL/GenBank/DDBJ databases">
        <title>Genome of toxic invasive species Heracleum sosnowskyi carries increased number of genes despite the absence of recent whole-genome duplications.</title>
        <authorList>
            <person name="Schelkunov M."/>
            <person name="Shtratnikova V."/>
            <person name="Makarenko M."/>
            <person name="Klepikova A."/>
            <person name="Omelchenko D."/>
            <person name="Novikova G."/>
            <person name="Obukhova E."/>
            <person name="Bogdanov V."/>
            <person name="Penin A."/>
            <person name="Logacheva M."/>
        </authorList>
    </citation>
    <scope>NUCLEOTIDE SEQUENCE</scope>
    <source>
        <strain evidence="1">Hsosn_3</strain>
        <tissue evidence="1">Leaf</tissue>
    </source>
</reference>